<organism evidence="1">
    <name type="scientific">marine sediment metagenome</name>
    <dbReference type="NCBI Taxonomy" id="412755"/>
    <lineage>
        <taxon>unclassified sequences</taxon>
        <taxon>metagenomes</taxon>
        <taxon>ecological metagenomes</taxon>
    </lineage>
</organism>
<evidence type="ECO:0000313" key="1">
    <source>
        <dbReference type="EMBL" id="KKL90634.1"/>
    </source>
</evidence>
<dbReference type="AlphaFoldDB" id="A0A0F9FW36"/>
<reference evidence="1" key="1">
    <citation type="journal article" date="2015" name="Nature">
        <title>Complex archaea that bridge the gap between prokaryotes and eukaryotes.</title>
        <authorList>
            <person name="Spang A."/>
            <person name="Saw J.H."/>
            <person name="Jorgensen S.L."/>
            <person name="Zaremba-Niedzwiedzka K."/>
            <person name="Martijn J."/>
            <person name="Lind A.E."/>
            <person name="van Eijk R."/>
            <person name="Schleper C."/>
            <person name="Guy L."/>
            <person name="Ettema T.J."/>
        </authorList>
    </citation>
    <scope>NUCLEOTIDE SEQUENCE</scope>
</reference>
<dbReference type="EMBL" id="LAZR01019958">
    <property type="protein sequence ID" value="KKL90634.1"/>
    <property type="molecule type" value="Genomic_DNA"/>
</dbReference>
<comment type="caution">
    <text evidence="1">The sequence shown here is derived from an EMBL/GenBank/DDBJ whole genome shotgun (WGS) entry which is preliminary data.</text>
</comment>
<protein>
    <submittedName>
        <fullName evidence="1">Uncharacterized protein</fullName>
    </submittedName>
</protein>
<accession>A0A0F9FW36</accession>
<gene>
    <name evidence="1" type="ORF">LCGC14_1902750</name>
</gene>
<sequence length="312" mass="34013">MAREVKNLWGFPTEPYGDPVLRIANNGRAGWVQDPGTALGLYQKGPSGYLANLYGGLQTGGASFAAVFVPAHEVKLPSFATAKWSWYQTNLETIGVNIVIWAHDPDDFDKRVEITQLASVNGLEHGAGWNAHEFDSTDAGMFYYGENVSGSGLTAGTQYTWFEFIKDALFSTWTIYRVSIESGWTVSGTIDDAWLADLELDGHVIILKPRDGEVIGRETKSFTKATASDSTDDVTLVTPNASKRIQVLSLNMITTSATAANFECYFSVADAMPAAKVIAVRNLDTDFVNEHFVNFGENGPKGEVGEIVSMRT</sequence>
<name>A0A0F9FW36_9ZZZZ</name>
<proteinExistence type="predicted"/>
<feature type="non-terminal residue" evidence="1">
    <location>
        <position position="312"/>
    </location>
</feature>